<evidence type="ECO:0000256" key="8">
    <source>
        <dbReference type="PIRSR" id="PIRSR602401-1"/>
    </source>
</evidence>
<keyword evidence="6 8" id="KW-0408">Iron</keyword>
<comment type="caution">
    <text evidence="10">The sequence shown here is derived from an EMBL/GenBank/DDBJ whole genome shotgun (WGS) entry which is preliminary data.</text>
</comment>
<dbReference type="SUPFAM" id="SSF48264">
    <property type="entry name" value="Cytochrome P450"/>
    <property type="match status" value="1"/>
</dbReference>
<dbReference type="InterPro" id="IPR050364">
    <property type="entry name" value="Cytochrome_P450_fung"/>
</dbReference>
<dbReference type="PANTHER" id="PTHR46300:SF1">
    <property type="entry name" value="P450, PUTATIVE (EUROFUNG)-RELATED"/>
    <property type="match status" value="1"/>
</dbReference>
<dbReference type="EMBL" id="NJET01000041">
    <property type="protein sequence ID" value="PHH63842.1"/>
    <property type="molecule type" value="Genomic_DNA"/>
</dbReference>
<dbReference type="CDD" id="cd11065">
    <property type="entry name" value="CYP64-like"/>
    <property type="match status" value="1"/>
</dbReference>
<name>A0A2C5Y9B8_9HYPO</name>
<evidence type="ECO:0000256" key="5">
    <source>
        <dbReference type="ARBA" id="ARBA00023002"/>
    </source>
</evidence>
<protein>
    <recommendedName>
        <fullName evidence="12">Cytochrome P450</fullName>
    </recommendedName>
</protein>
<evidence type="ECO:0008006" key="12">
    <source>
        <dbReference type="Google" id="ProtNLM"/>
    </source>
</evidence>
<evidence type="ECO:0000256" key="3">
    <source>
        <dbReference type="ARBA" id="ARBA00022617"/>
    </source>
</evidence>
<proteinExistence type="inferred from homology"/>
<evidence type="ECO:0000313" key="11">
    <source>
        <dbReference type="Proteomes" id="UP000226192"/>
    </source>
</evidence>
<dbReference type="InterPro" id="IPR002401">
    <property type="entry name" value="Cyt_P450_E_grp-I"/>
</dbReference>
<evidence type="ECO:0000256" key="9">
    <source>
        <dbReference type="RuleBase" id="RU000461"/>
    </source>
</evidence>
<dbReference type="PROSITE" id="PS00086">
    <property type="entry name" value="CYTOCHROME_P450"/>
    <property type="match status" value="1"/>
</dbReference>
<dbReference type="GO" id="GO:0020037">
    <property type="term" value="F:heme binding"/>
    <property type="evidence" value="ECO:0007669"/>
    <property type="project" value="InterPro"/>
</dbReference>
<evidence type="ECO:0000313" key="10">
    <source>
        <dbReference type="EMBL" id="PHH63842.1"/>
    </source>
</evidence>
<dbReference type="InterPro" id="IPR017972">
    <property type="entry name" value="Cyt_P450_CS"/>
</dbReference>
<keyword evidence="5 9" id="KW-0560">Oxidoreductase</keyword>
<comment type="similarity">
    <text evidence="2 9">Belongs to the cytochrome P450 family.</text>
</comment>
<dbReference type="InterPro" id="IPR036396">
    <property type="entry name" value="Cyt_P450_sf"/>
</dbReference>
<organism evidence="10 11">
    <name type="scientific">Ophiocordyceps australis</name>
    <dbReference type="NCBI Taxonomy" id="1399860"/>
    <lineage>
        <taxon>Eukaryota</taxon>
        <taxon>Fungi</taxon>
        <taxon>Dikarya</taxon>
        <taxon>Ascomycota</taxon>
        <taxon>Pezizomycotina</taxon>
        <taxon>Sordariomycetes</taxon>
        <taxon>Hypocreomycetidae</taxon>
        <taxon>Hypocreales</taxon>
        <taxon>Ophiocordycipitaceae</taxon>
        <taxon>Ophiocordyceps</taxon>
    </lineage>
</organism>
<dbReference type="PANTHER" id="PTHR46300">
    <property type="entry name" value="P450, PUTATIVE (EUROFUNG)-RELATED-RELATED"/>
    <property type="match status" value="1"/>
</dbReference>
<reference evidence="10 11" key="1">
    <citation type="submission" date="2017-06" db="EMBL/GenBank/DDBJ databases">
        <title>Ant-infecting Ophiocordyceps genomes reveal a high diversity of potential behavioral manipulation genes and a possible major role for enterotoxins.</title>
        <authorList>
            <person name="De Bekker C."/>
            <person name="Evans H.C."/>
            <person name="Brachmann A."/>
            <person name="Hughes D.P."/>
        </authorList>
    </citation>
    <scope>NUCLEOTIDE SEQUENCE [LARGE SCALE GENOMIC DNA]</scope>
    <source>
        <strain evidence="10 11">Map64</strain>
    </source>
</reference>
<dbReference type="AlphaFoldDB" id="A0A2C5Y9B8"/>
<accession>A0A2C5Y9B8</accession>
<keyword evidence="11" id="KW-1185">Reference proteome</keyword>
<feature type="binding site" description="axial binding residue" evidence="8">
    <location>
        <position position="417"/>
    </location>
    <ligand>
        <name>heme</name>
        <dbReference type="ChEBI" id="CHEBI:30413"/>
    </ligand>
    <ligandPart>
        <name>Fe</name>
        <dbReference type="ChEBI" id="CHEBI:18248"/>
    </ligandPart>
</feature>
<dbReference type="InterPro" id="IPR001128">
    <property type="entry name" value="Cyt_P450"/>
</dbReference>
<comment type="cofactor">
    <cofactor evidence="1 8">
        <name>heme</name>
        <dbReference type="ChEBI" id="CHEBI:30413"/>
    </cofactor>
</comment>
<dbReference type="GO" id="GO:0005506">
    <property type="term" value="F:iron ion binding"/>
    <property type="evidence" value="ECO:0007669"/>
    <property type="project" value="InterPro"/>
</dbReference>
<dbReference type="Gene3D" id="1.10.630.10">
    <property type="entry name" value="Cytochrome P450"/>
    <property type="match status" value="1"/>
</dbReference>
<evidence type="ECO:0000256" key="7">
    <source>
        <dbReference type="ARBA" id="ARBA00023033"/>
    </source>
</evidence>
<evidence type="ECO:0000256" key="2">
    <source>
        <dbReference type="ARBA" id="ARBA00010617"/>
    </source>
</evidence>
<dbReference type="Pfam" id="PF00067">
    <property type="entry name" value="p450"/>
    <property type="match status" value="1"/>
</dbReference>
<evidence type="ECO:0000256" key="4">
    <source>
        <dbReference type="ARBA" id="ARBA00022723"/>
    </source>
</evidence>
<dbReference type="STRING" id="1399860.A0A2C5Y9B8"/>
<dbReference type="Proteomes" id="UP000226192">
    <property type="component" value="Unassembled WGS sequence"/>
</dbReference>
<keyword evidence="4 8" id="KW-0479">Metal-binding</keyword>
<dbReference type="OrthoDB" id="1470350at2759"/>
<dbReference type="GO" id="GO:0016705">
    <property type="term" value="F:oxidoreductase activity, acting on paired donors, with incorporation or reduction of molecular oxygen"/>
    <property type="evidence" value="ECO:0007669"/>
    <property type="project" value="InterPro"/>
</dbReference>
<gene>
    <name evidence="10" type="ORF">CDD81_5399</name>
</gene>
<dbReference type="GO" id="GO:0004497">
    <property type="term" value="F:monooxygenase activity"/>
    <property type="evidence" value="ECO:0007669"/>
    <property type="project" value="UniProtKB-KW"/>
</dbReference>
<evidence type="ECO:0000256" key="6">
    <source>
        <dbReference type="ARBA" id="ARBA00023004"/>
    </source>
</evidence>
<evidence type="ECO:0000256" key="1">
    <source>
        <dbReference type="ARBA" id="ARBA00001971"/>
    </source>
</evidence>
<dbReference type="PRINTS" id="PR00463">
    <property type="entry name" value="EP450I"/>
</dbReference>
<keyword evidence="7 9" id="KW-0503">Monooxygenase</keyword>
<sequence length="507" mass="57932">MMTVLFCIFLALGLVVYYFRREKRRFNLPPGPSMTALLGYLGQKDHKHAWKQFEEWHKKHGPLITVKIGQLTVIVLGSHKVAKDLLSNRSPIYSSRPRLVVAQECFAQGFGAGVLPHGPAWKRAHQLQMTLLNARRCDLYRPLQELESCQLLRDLLTSHDFSKEMHRYSSSLLFALLYGRRFPAGTEPELKEIEELAGDLANSLGFGKWIVDIFPVLNVIPRRFAKWKRVGDDFHRRQIKLFQKNTALALETSTWNWTKQSIKETESLASEKETVFALSELFEAGSHSTHAALVVAVLACLCYPETMRNVQKELDTAVPEDQLVELANLQNLPYLRAFVREVLRWRPIVPGGIPHSPMRDDVYGEFFIPQGAMVVANHWSLDMDETVFEDAQAFKPERWIKNPQLPLAAFGFGRRSCPGQQLTQNSLIIVIARLLWAFDIVCEHEQREALHSLGSTSEGAFSKPCKFKARFEVRGPVRERVVRQGCQGMEERFESIMKTIGERFNGV</sequence>
<keyword evidence="3 8" id="KW-0349">Heme</keyword>